<keyword evidence="2" id="KW-0067">ATP-binding</keyword>
<evidence type="ECO:0000259" key="4">
    <source>
        <dbReference type="PROSITE" id="PS50837"/>
    </source>
</evidence>
<dbReference type="SUPFAM" id="SSF52058">
    <property type="entry name" value="L domain-like"/>
    <property type="match status" value="1"/>
</dbReference>
<dbReference type="Pfam" id="PF05729">
    <property type="entry name" value="NACHT"/>
    <property type="match status" value="1"/>
</dbReference>
<sequence length="2067" mass="236442">MASIAKIFDDQEKTNWLKAWLALDITKIGLQDFIKREIKNFQSSILQSVASNVGLSTYSICRSCLTANLLKCPSKGICNKSQINPVCKLHDTPTKQRRPCPNRICDAVCKEIIQAHRYNGPSWNNTSAEQWAINHWEVAKCYMPPDGYIRVCCIEDTDFNGVVSVVLNCKYFDNSFSFSLAPHQQKASCLLTKARDISKAVRHSSDLKVTNTDLQDYFRTLVNLLSDSRVLLHDSGAQDAVRKLNQLENDPLYISELDTCQLLKDILRKHEQASEETKTQLQTEVRDLQQKVTVVEHAFEETKTKFQTNSEHIEILYSRQDVHEKAVEQRLIDSLQNREEKNYDQSVQDFREQLIKHYQKKYWKVAVSPLMPKNFRSLKETYVAPKIRRIVTENDGSRKKQQGQVSTYEAILHTYQDSKERIFLQGEPGKGKSTFAAKLVLDWCNECTSVPARFEEKKYFVDVKTLSKYKFVFFVELRESKKETKITELIKEQIIKEIYDETDKVNAHYFLLQRIMERETSLVIEDGLDEWSTPDNECAMPCVASSFQCLVLVTTRPWKISDERLMISQFDSLLEIEGVNDPFILSKRILECVVHENIDTANQDFQKYIAVNRLNDLLMTPVLLTITVCLWVDKIHLKGSICEIYSNLLDSMLKKVNNTEEYFHQPPFQCFKDLKHLKPNMDQIERISEAAFCLLFLEKRERSLVFTNKKLSKYLSAEQVKFALKVGILSEREYSTMSNKPLTCSFLHKSLQEFLAAIHIAEHVETIYDRLNEYLKSNNKACFEIDRVFTFLCGLNIAAANKLSQAMDRNLTAPSNLVDATMYQNMIISGYWEAKANKVVEQNICLQLSHFDLCLPRPGLKRILSTNKSNVKYLVIDSTQLSEYIFRETLVTSTQSLTQLIVESIHPLEKSHSVMSSFILDLSSHYKLEVLSINGPITLKTNSLRQLENLTKLTLTGCKCAVDLSSCRKLTMLHLDEHVTVLPNALRHLENLKQLLLGFGTDGVTYFFRNSNKNMMPLSPDALCDLHNLEDISIDYKCNGLELNECGRLKEVCVGKSVTLSPFVQCNFKDVVSISIYCKVDALDLSSFRMLQGIFLCEEVTVVPNSMQNLCNLQCLHLECKYANLDLSIFNHLRNIFLCEQVSLLPNTLRHLQNIEHLTLKCRYDNLDVSTCIHLRTLSLCGGVSLTPNTFQSFHGLERLELDCAYDGLRWIGFGENWTKLRRALRYDYGHKNILFKLLDVGMDCIAGLKELSLGKNVILLPNALQEINGVIELTLLCKYDGLDLSSCHRLRILILDCEVTLVPNSLNYISELNQLHLMCQYGGLHLSSCQSLSKLVLCNSVTLVPHSLRCLRELEHLELFCKYDDLDLSLCHRLKTLILDKHVTVLQNTLDGLNELNELHLVCQYDGLDLSSCQSLSKLVLVNSVTLVPHSLRGLRELKHLELYCKYEGLDLSTCRTLRNLRLGSSVTVLPKTLDGLNELNDLQLYCQYGGLHLSSCQSLSKLVLGNSVRLVPHSLRGLRELEQLKLFCKYDDLDLSLCHRLKTLILDKHVTVLQNTLDGLNELNELHLVCQYDGLDFSSCQSLSKLVLCNSVTLVPHSLRCLRELKHLELYCKYEGLDLSTCRTLRNLRLGSTVTLVPNALRDLRSLESLVLCCKYDDLDVSLCHRLRTLILDKHVTVLQNTLDGLNELNDLQLYCQYDGLDLSSNQSLRKLVLCNSVTLVPHSLRDLRELEQLKLVCKYADLDLSLFQRLKTLILFEHITVLPKTLDGLNELNDLGLVCQYDGLDLSSCQSLSKLVLCNSVTLVPHSLRGPREIEHLELLCKYDGLDLSSCKMLRILKLCNTVSLVPNTLHNLQTLEYLELSCAYENLDLSECRRLTTLILNKHITLLPKTMDGLRELNQLHLICQYDGLDVSSCKSLRKLVLCNSVTLVPHSLRDLRGLEHLELLCKYDELDLSLCQTLRTLILIEHVTVLPKTLDGLNELNDLQLYCQYDRLDLSSCQSLRKLVLYNSVTLVPHSLLGLRELEHLELFCKYDGLDLSMYDRLKTRILGEQITLLSYPLADLN</sequence>
<dbReference type="InterPro" id="IPR032675">
    <property type="entry name" value="LRR_dom_sf"/>
</dbReference>
<gene>
    <name evidence="5" type="ORF">DPMN_158715</name>
</gene>
<name>A0A9D4ING4_DREPO</name>
<dbReference type="InterPro" id="IPR027417">
    <property type="entry name" value="P-loop_NTPase"/>
</dbReference>
<dbReference type="PANTHER" id="PTHR46312">
    <property type="entry name" value="NACHT DOMAIN-CONTAINING PROTEIN"/>
    <property type="match status" value="1"/>
</dbReference>
<feature type="domain" description="NACHT" evidence="4">
    <location>
        <begin position="420"/>
        <end position="530"/>
    </location>
</feature>
<dbReference type="SUPFAM" id="SSF52047">
    <property type="entry name" value="RNI-like"/>
    <property type="match status" value="1"/>
</dbReference>
<organism evidence="5 6">
    <name type="scientific">Dreissena polymorpha</name>
    <name type="common">Zebra mussel</name>
    <name type="synonym">Mytilus polymorpha</name>
    <dbReference type="NCBI Taxonomy" id="45954"/>
    <lineage>
        <taxon>Eukaryota</taxon>
        <taxon>Metazoa</taxon>
        <taxon>Spiralia</taxon>
        <taxon>Lophotrochozoa</taxon>
        <taxon>Mollusca</taxon>
        <taxon>Bivalvia</taxon>
        <taxon>Autobranchia</taxon>
        <taxon>Heteroconchia</taxon>
        <taxon>Euheterodonta</taxon>
        <taxon>Imparidentia</taxon>
        <taxon>Neoheterodontei</taxon>
        <taxon>Myida</taxon>
        <taxon>Dreissenoidea</taxon>
        <taxon>Dreissenidae</taxon>
        <taxon>Dreissena</taxon>
    </lineage>
</organism>
<protein>
    <recommendedName>
        <fullName evidence="4">NACHT domain-containing protein</fullName>
    </recommendedName>
</protein>
<dbReference type="GO" id="GO:0005524">
    <property type="term" value="F:ATP binding"/>
    <property type="evidence" value="ECO:0007669"/>
    <property type="project" value="UniProtKB-KW"/>
</dbReference>
<dbReference type="InterPro" id="IPR007111">
    <property type="entry name" value="NACHT_NTPase"/>
</dbReference>
<dbReference type="SUPFAM" id="SSF52540">
    <property type="entry name" value="P-loop containing nucleoside triphosphate hydrolases"/>
    <property type="match status" value="1"/>
</dbReference>
<evidence type="ECO:0000256" key="2">
    <source>
        <dbReference type="ARBA" id="ARBA00022840"/>
    </source>
</evidence>
<dbReference type="PANTHER" id="PTHR46312:SF2">
    <property type="entry name" value="NUCLEOTIDE-BINDING OLIGOMERIZATION DOMAIN-CONTAINING PROTEIN 2-LIKE"/>
    <property type="match status" value="1"/>
</dbReference>
<evidence type="ECO:0000256" key="3">
    <source>
        <dbReference type="SAM" id="Coils"/>
    </source>
</evidence>
<reference evidence="5" key="1">
    <citation type="journal article" date="2019" name="bioRxiv">
        <title>The Genome of the Zebra Mussel, Dreissena polymorpha: A Resource for Invasive Species Research.</title>
        <authorList>
            <person name="McCartney M.A."/>
            <person name="Auch B."/>
            <person name="Kono T."/>
            <person name="Mallez S."/>
            <person name="Zhang Y."/>
            <person name="Obille A."/>
            <person name="Becker A."/>
            <person name="Abrahante J.E."/>
            <person name="Garbe J."/>
            <person name="Badalamenti J.P."/>
            <person name="Herman A."/>
            <person name="Mangelson H."/>
            <person name="Liachko I."/>
            <person name="Sullivan S."/>
            <person name="Sone E.D."/>
            <person name="Koren S."/>
            <person name="Silverstein K.A.T."/>
            <person name="Beckman K.B."/>
            <person name="Gohl D.M."/>
        </authorList>
    </citation>
    <scope>NUCLEOTIDE SEQUENCE</scope>
    <source>
        <strain evidence="5">Duluth1</strain>
        <tissue evidence="5">Whole animal</tissue>
    </source>
</reference>
<evidence type="ECO:0000313" key="6">
    <source>
        <dbReference type="Proteomes" id="UP000828390"/>
    </source>
</evidence>
<comment type="caution">
    <text evidence="5">The sequence shown here is derived from an EMBL/GenBank/DDBJ whole genome shotgun (WGS) entry which is preliminary data.</text>
</comment>
<evidence type="ECO:0000256" key="1">
    <source>
        <dbReference type="ARBA" id="ARBA00022741"/>
    </source>
</evidence>
<dbReference type="EMBL" id="JAIWYP010000008">
    <property type="protein sequence ID" value="KAH3780890.1"/>
    <property type="molecule type" value="Genomic_DNA"/>
</dbReference>
<keyword evidence="3" id="KW-0175">Coiled coil</keyword>
<proteinExistence type="predicted"/>
<evidence type="ECO:0000313" key="5">
    <source>
        <dbReference type="EMBL" id="KAH3780890.1"/>
    </source>
</evidence>
<dbReference type="Gene3D" id="3.40.50.300">
    <property type="entry name" value="P-loop containing nucleotide triphosphate hydrolases"/>
    <property type="match status" value="1"/>
</dbReference>
<dbReference type="PROSITE" id="PS50837">
    <property type="entry name" value="NACHT"/>
    <property type="match status" value="1"/>
</dbReference>
<dbReference type="Proteomes" id="UP000828390">
    <property type="component" value="Unassembled WGS sequence"/>
</dbReference>
<keyword evidence="6" id="KW-1185">Reference proteome</keyword>
<feature type="coiled-coil region" evidence="3">
    <location>
        <begin position="271"/>
        <end position="298"/>
    </location>
</feature>
<dbReference type="InterPro" id="IPR027897">
    <property type="entry name" value="DUF4559"/>
</dbReference>
<keyword evidence="1" id="KW-0547">Nucleotide-binding</keyword>
<accession>A0A9D4ING4</accession>
<dbReference type="Pfam" id="PF15112">
    <property type="entry name" value="DUF4559"/>
    <property type="match status" value="1"/>
</dbReference>
<reference evidence="5" key="2">
    <citation type="submission" date="2020-11" db="EMBL/GenBank/DDBJ databases">
        <authorList>
            <person name="McCartney M.A."/>
            <person name="Auch B."/>
            <person name="Kono T."/>
            <person name="Mallez S."/>
            <person name="Becker A."/>
            <person name="Gohl D.M."/>
            <person name="Silverstein K.A.T."/>
            <person name="Koren S."/>
            <person name="Bechman K.B."/>
            <person name="Herman A."/>
            <person name="Abrahante J.E."/>
            <person name="Garbe J."/>
        </authorList>
    </citation>
    <scope>NUCLEOTIDE SEQUENCE</scope>
    <source>
        <strain evidence="5">Duluth1</strain>
        <tissue evidence="5">Whole animal</tissue>
    </source>
</reference>
<dbReference type="Gene3D" id="3.80.10.10">
    <property type="entry name" value="Ribonuclease Inhibitor"/>
    <property type="match status" value="3"/>
</dbReference>